<organism evidence="3 4">
    <name type="scientific">Lysobacter auxotrophicus</name>
    <dbReference type="NCBI Taxonomy" id="2992573"/>
    <lineage>
        <taxon>Bacteria</taxon>
        <taxon>Pseudomonadati</taxon>
        <taxon>Pseudomonadota</taxon>
        <taxon>Gammaproteobacteria</taxon>
        <taxon>Lysobacterales</taxon>
        <taxon>Lysobacteraceae</taxon>
        <taxon>Lysobacter</taxon>
    </lineage>
</organism>
<dbReference type="Gene3D" id="1.10.150.280">
    <property type="entry name" value="AF1531-like domain"/>
    <property type="match status" value="1"/>
</dbReference>
<dbReference type="PANTHER" id="PTHR21180:SF32">
    <property type="entry name" value="ENDONUCLEASE_EXONUCLEASE_PHOSPHATASE FAMILY DOMAIN-CONTAINING PROTEIN 1"/>
    <property type="match status" value="1"/>
</dbReference>
<keyword evidence="4" id="KW-1185">Reference proteome</keyword>
<dbReference type="SUPFAM" id="SSF47781">
    <property type="entry name" value="RuvA domain 2-like"/>
    <property type="match status" value="1"/>
</dbReference>
<feature type="region of interest" description="Disordered" evidence="1">
    <location>
        <begin position="101"/>
        <end position="146"/>
    </location>
</feature>
<protein>
    <recommendedName>
        <fullName evidence="5">Competence protein ComEA</fullName>
    </recommendedName>
</protein>
<feature type="signal peptide" evidence="2">
    <location>
        <begin position="1"/>
        <end position="18"/>
    </location>
</feature>
<name>A0ABM8DGC2_9GAMM</name>
<feature type="compositionally biased region" description="Low complexity" evidence="1">
    <location>
        <begin position="120"/>
        <end position="134"/>
    </location>
</feature>
<accession>A0ABM8DGC2</accession>
<proteinExistence type="predicted"/>
<evidence type="ECO:0000256" key="2">
    <source>
        <dbReference type="SAM" id="SignalP"/>
    </source>
</evidence>
<feature type="compositionally biased region" description="Low complexity" evidence="1">
    <location>
        <begin position="101"/>
        <end position="111"/>
    </location>
</feature>
<evidence type="ECO:0000313" key="3">
    <source>
        <dbReference type="EMBL" id="BDU17658.1"/>
    </source>
</evidence>
<dbReference type="Proteomes" id="UP001317822">
    <property type="component" value="Chromosome"/>
</dbReference>
<dbReference type="InterPro" id="IPR051675">
    <property type="entry name" value="Endo/Exo/Phosphatase_dom_1"/>
</dbReference>
<evidence type="ECO:0008006" key="5">
    <source>
        <dbReference type="Google" id="ProtNLM"/>
    </source>
</evidence>
<dbReference type="NCBIfam" id="TIGR00426">
    <property type="entry name" value="competence protein ComEA helix-hairpin-helix repeat region"/>
    <property type="match status" value="1"/>
</dbReference>
<dbReference type="PANTHER" id="PTHR21180">
    <property type="entry name" value="ENDONUCLEASE/EXONUCLEASE/PHOSPHATASE FAMILY DOMAIN-CONTAINING PROTEIN 1"/>
    <property type="match status" value="1"/>
</dbReference>
<dbReference type="InterPro" id="IPR010994">
    <property type="entry name" value="RuvA_2-like"/>
</dbReference>
<sequence>MFVRTLLLSLVLTGTAMAAETVNINTAHAATLDRVLVNIGPSKAEAIVAYRKTNGPFRSADQLAQVPGIGLKTVEKNKDRIAVGGGAPAASAAAAAKPAPATAAAGAAKPAPAKREGRGACRPGGAARPCAPARRAGDAMAPSIAW</sequence>
<keyword evidence="2" id="KW-0732">Signal</keyword>
<dbReference type="InterPro" id="IPR004509">
    <property type="entry name" value="Competence_ComEA_HhH"/>
</dbReference>
<dbReference type="EMBL" id="AP027041">
    <property type="protein sequence ID" value="BDU17658.1"/>
    <property type="molecule type" value="Genomic_DNA"/>
</dbReference>
<evidence type="ECO:0000313" key="4">
    <source>
        <dbReference type="Proteomes" id="UP001317822"/>
    </source>
</evidence>
<gene>
    <name evidence="3" type="ORF">LA521A_28590</name>
</gene>
<evidence type="ECO:0000256" key="1">
    <source>
        <dbReference type="SAM" id="MobiDB-lite"/>
    </source>
</evidence>
<reference evidence="3 4" key="1">
    <citation type="journal article" date="2023" name="Int. J. Syst. Evol. Microbiol.">
        <title>Physiological and genomic analyses of cobalamin (vitamin B12)-auxotrophy of Lysobacter auxotrophicus sp. nov., a methionine-auxotrophic chitinolytic bacterium isolated from chitin-treated soil.</title>
        <authorList>
            <person name="Saito A."/>
            <person name="Dohra H."/>
            <person name="Hamada M."/>
            <person name="Moriuchi R."/>
            <person name="Kotsuchibashi Y."/>
            <person name="Mori K."/>
        </authorList>
    </citation>
    <scope>NUCLEOTIDE SEQUENCE [LARGE SCALE GENOMIC DNA]</scope>
    <source>
        <strain evidence="3 4">5-21a</strain>
    </source>
</reference>
<dbReference type="Pfam" id="PF12836">
    <property type="entry name" value="HHH_3"/>
    <property type="match status" value="1"/>
</dbReference>
<feature type="chain" id="PRO_5047198503" description="Competence protein ComEA" evidence="2">
    <location>
        <begin position="19"/>
        <end position="146"/>
    </location>
</feature>